<feature type="compositionally biased region" description="Pro residues" evidence="1">
    <location>
        <begin position="246"/>
        <end position="255"/>
    </location>
</feature>
<dbReference type="AlphaFoldDB" id="A0A8H6HFK5"/>
<evidence type="ECO:0000313" key="3">
    <source>
        <dbReference type="Proteomes" id="UP000521943"/>
    </source>
</evidence>
<comment type="caution">
    <text evidence="2">The sequence shown here is derived from an EMBL/GenBank/DDBJ whole genome shotgun (WGS) entry which is preliminary data.</text>
</comment>
<dbReference type="EMBL" id="JACGCI010000112">
    <property type="protein sequence ID" value="KAF6744923.1"/>
    <property type="molecule type" value="Genomic_DNA"/>
</dbReference>
<dbReference type="Proteomes" id="UP000521943">
    <property type="component" value="Unassembled WGS sequence"/>
</dbReference>
<sequence>MQAHHGPFEGSLPTRRPVLPPGKNDLEILENLKRMIKEGQNEFYRAIPQPGALASLYLGSIPTSEGVPNISRQEDAVTEQHKASKEPASPMGSDTRPPRLQGKDSWEAGPNRRPSLSTLEQKEASNGYRQAEPTAPTPSSAVSESFPSDIRPPNGSVLPGSSDPQPAVRSQTDFVQVSDDSSTAVATSPTKASSPPMIQTNGYSASYAHNDRVPDAGRGRDRRDSFARSNDRYPPRNVGDTRRPHAVPPRRPSPPRSFVKTEEVAVSLSDVPMPSAPPPHNGNGIVSHGRSLASSPSGIPGIGQPAPQDPSVRSAYDAVKTERASYSSGVAPPAKDDRYPARQPEKYVRPRSPSFNSNLSRPPAPAGRDYGRPPPPKAVSRERADYRPPVSNTYRPDYDDRRVDRIDVDDPRYDRHHRQFSPPSPRGPCTGQTEAGTPLFSSTAHRCQ</sequence>
<evidence type="ECO:0000256" key="1">
    <source>
        <dbReference type="SAM" id="MobiDB-lite"/>
    </source>
</evidence>
<feature type="compositionally biased region" description="Polar residues" evidence="1">
    <location>
        <begin position="162"/>
        <end position="204"/>
    </location>
</feature>
<feature type="compositionally biased region" description="Basic and acidic residues" evidence="1">
    <location>
        <begin position="72"/>
        <end position="85"/>
    </location>
</feature>
<feature type="compositionally biased region" description="Polar residues" evidence="1">
    <location>
        <begin position="137"/>
        <end position="146"/>
    </location>
</feature>
<feature type="compositionally biased region" description="Basic and acidic residues" evidence="1">
    <location>
        <begin position="334"/>
        <end position="348"/>
    </location>
</feature>
<feature type="region of interest" description="Disordered" evidence="1">
    <location>
        <begin position="67"/>
        <end position="448"/>
    </location>
</feature>
<feature type="compositionally biased region" description="Basic and acidic residues" evidence="1">
    <location>
        <begin position="209"/>
        <end position="243"/>
    </location>
</feature>
<reference evidence="2 3" key="1">
    <citation type="submission" date="2020-07" db="EMBL/GenBank/DDBJ databases">
        <title>Comparative genomics of pyrophilous fungi reveals a link between fire events and developmental genes.</title>
        <authorList>
            <consortium name="DOE Joint Genome Institute"/>
            <person name="Steindorff A.S."/>
            <person name="Carver A."/>
            <person name="Calhoun S."/>
            <person name="Stillman K."/>
            <person name="Liu H."/>
            <person name="Lipzen A."/>
            <person name="Pangilinan J."/>
            <person name="Labutti K."/>
            <person name="Bruns T.D."/>
            <person name="Grigoriev I.V."/>
        </authorList>
    </citation>
    <scope>NUCLEOTIDE SEQUENCE [LARGE SCALE GENOMIC DNA]</scope>
    <source>
        <strain evidence="2 3">CBS 144469</strain>
    </source>
</reference>
<feature type="compositionally biased region" description="Basic and acidic residues" evidence="1">
    <location>
        <begin position="396"/>
        <end position="413"/>
    </location>
</feature>
<proteinExistence type="predicted"/>
<accession>A0A8H6HFK5</accession>
<evidence type="ECO:0000313" key="2">
    <source>
        <dbReference type="EMBL" id="KAF6744923.1"/>
    </source>
</evidence>
<dbReference type="OrthoDB" id="3184410at2759"/>
<keyword evidence="3" id="KW-1185">Reference proteome</keyword>
<gene>
    <name evidence="2" type="ORF">DFP72DRAFT_60929</name>
</gene>
<name>A0A8H6HFK5_9AGAR</name>
<organism evidence="2 3">
    <name type="scientific">Ephemerocybe angulata</name>
    <dbReference type="NCBI Taxonomy" id="980116"/>
    <lineage>
        <taxon>Eukaryota</taxon>
        <taxon>Fungi</taxon>
        <taxon>Dikarya</taxon>
        <taxon>Basidiomycota</taxon>
        <taxon>Agaricomycotina</taxon>
        <taxon>Agaricomycetes</taxon>
        <taxon>Agaricomycetidae</taxon>
        <taxon>Agaricales</taxon>
        <taxon>Agaricineae</taxon>
        <taxon>Psathyrellaceae</taxon>
        <taxon>Ephemerocybe</taxon>
    </lineage>
</organism>
<feature type="compositionally biased region" description="Polar residues" evidence="1">
    <location>
        <begin position="430"/>
        <end position="448"/>
    </location>
</feature>
<protein>
    <submittedName>
        <fullName evidence="2">Uncharacterized protein</fullName>
    </submittedName>
</protein>
<feature type="region of interest" description="Disordered" evidence="1">
    <location>
        <begin position="1"/>
        <end position="23"/>
    </location>
</feature>